<dbReference type="PANTHER" id="PTHR30146:SF109">
    <property type="entry name" value="HTH-TYPE TRANSCRIPTIONAL REGULATOR GALS"/>
    <property type="match status" value="1"/>
</dbReference>
<name>A0A3S0WC41_9GAMM</name>
<dbReference type="GO" id="GO:0003700">
    <property type="term" value="F:DNA-binding transcription factor activity"/>
    <property type="evidence" value="ECO:0007669"/>
    <property type="project" value="TreeGrafter"/>
</dbReference>
<protein>
    <submittedName>
        <fullName evidence="5">LacI family transcriptional regulator</fullName>
    </submittedName>
</protein>
<dbReference type="InterPro" id="IPR028082">
    <property type="entry name" value="Peripla_BP_I"/>
</dbReference>
<evidence type="ECO:0000313" key="6">
    <source>
        <dbReference type="Proteomes" id="UP000287023"/>
    </source>
</evidence>
<evidence type="ECO:0000256" key="1">
    <source>
        <dbReference type="ARBA" id="ARBA00023015"/>
    </source>
</evidence>
<dbReference type="RefSeq" id="WP_127060092.1">
    <property type="nucleotide sequence ID" value="NZ_RZHF01000004.1"/>
</dbReference>
<keyword evidence="1" id="KW-0805">Transcription regulation</keyword>
<dbReference type="Gene3D" id="3.40.50.2300">
    <property type="match status" value="2"/>
</dbReference>
<organism evidence="5 6">
    <name type="scientific">Vreelandella nanhaiensis</name>
    <dbReference type="NCBI Taxonomy" id="1258546"/>
    <lineage>
        <taxon>Bacteria</taxon>
        <taxon>Pseudomonadati</taxon>
        <taxon>Pseudomonadota</taxon>
        <taxon>Gammaproteobacteria</taxon>
        <taxon>Oceanospirillales</taxon>
        <taxon>Halomonadaceae</taxon>
        <taxon>Vreelandella</taxon>
    </lineage>
</organism>
<dbReference type="PROSITE" id="PS50932">
    <property type="entry name" value="HTH_LACI_2"/>
    <property type="match status" value="1"/>
</dbReference>
<dbReference type="CDD" id="cd01392">
    <property type="entry name" value="HTH_LacI"/>
    <property type="match status" value="1"/>
</dbReference>
<evidence type="ECO:0000256" key="2">
    <source>
        <dbReference type="ARBA" id="ARBA00023125"/>
    </source>
</evidence>
<dbReference type="Pfam" id="PF13377">
    <property type="entry name" value="Peripla_BP_3"/>
    <property type="match status" value="1"/>
</dbReference>
<dbReference type="Gene3D" id="1.10.260.40">
    <property type="entry name" value="lambda repressor-like DNA-binding domains"/>
    <property type="match status" value="1"/>
</dbReference>
<dbReference type="Pfam" id="PF00356">
    <property type="entry name" value="LacI"/>
    <property type="match status" value="1"/>
</dbReference>
<comment type="caution">
    <text evidence="5">The sequence shown here is derived from an EMBL/GenBank/DDBJ whole genome shotgun (WGS) entry which is preliminary data.</text>
</comment>
<evidence type="ECO:0000259" key="4">
    <source>
        <dbReference type="PROSITE" id="PS50932"/>
    </source>
</evidence>
<reference evidence="5 6" key="1">
    <citation type="submission" date="2018-12" db="EMBL/GenBank/DDBJ databases">
        <title>three novel Halomonas strain isolated from plants.</title>
        <authorList>
            <person name="Sun C."/>
        </authorList>
    </citation>
    <scope>NUCLEOTIDE SEQUENCE [LARGE SCALE GENOMIC DNA]</scope>
    <source>
        <strain evidence="5 6">JCM 18142</strain>
    </source>
</reference>
<dbReference type="InterPro" id="IPR000843">
    <property type="entry name" value="HTH_LacI"/>
</dbReference>
<accession>A0A3S0WC41</accession>
<evidence type="ECO:0000256" key="3">
    <source>
        <dbReference type="ARBA" id="ARBA00023163"/>
    </source>
</evidence>
<keyword evidence="6" id="KW-1185">Reference proteome</keyword>
<proteinExistence type="predicted"/>
<feature type="domain" description="HTH lacI-type" evidence="4">
    <location>
        <begin position="5"/>
        <end position="59"/>
    </location>
</feature>
<keyword evidence="2" id="KW-0238">DNA-binding</keyword>
<keyword evidence="3" id="KW-0804">Transcription</keyword>
<sequence>MPMRVTADDVARAAGVSRAMVSRAFTPGASVSAKKREHVLAVAQALGYRPNLIARGLTGQRTGLIAVVVGEISRPYEAWLLEHLAQALSAHGYQPLLLPMFKDASLMEMLDHALAYQVDGAIVAAGSVSREVADRCRASGAPLVLIGRVLEKSEADAVCCDNSKGMRLLVDRLVQQGRQRIAWLGGTLDTFSDQERRLGVEQALTHHGLALTAQRRGDFSLHSGVEEGGRLLDAGLMLDGIICANDAMALGVVEAAAQRGIKVPDEVAITGFDDVPGAAWGRCPLTTVRNPVRETALAALRLLDARLQTPARATQVIRVGVTLVERASA</sequence>
<dbReference type="OrthoDB" id="6619319at2"/>
<dbReference type="InterPro" id="IPR010982">
    <property type="entry name" value="Lambda_DNA-bd_dom_sf"/>
</dbReference>
<evidence type="ECO:0000313" key="5">
    <source>
        <dbReference type="EMBL" id="RUR34657.1"/>
    </source>
</evidence>
<dbReference type="InterPro" id="IPR046335">
    <property type="entry name" value="LacI/GalR-like_sensor"/>
</dbReference>
<gene>
    <name evidence="5" type="ORF">ELY38_03435</name>
</gene>
<dbReference type="AlphaFoldDB" id="A0A3S0WC41"/>
<dbReference type="SMART" id="SM00354">
    <property type="entry name" value="HTH_LACI"/>
    <property type="match status" value="1"/>
</dbReference>
<dbReference type="SUPFAM" id="SSF47413">
    <property type="entry name" value="lambda repressor-like DNA-binding domains"/>
    <property type="match status" value="1"/>
</dbReference>
<dbReference type="GO" id="GO:0000976">
    <property type="term" value="F:transcription cis-regulatory region binding"/>
    <property type="evidence" value="ECO:0007669"/>
    <property type="project" value="TreeGrafter"/>
</dbReference>
<dbReference type="CDD" id="cd06278">
    <property type="entry name" value="PBP1_LacI-like"/>
    <property type="match status" value="1"/>
</dbReference>
<dbReference type="EMBL" id="RZHF01000004">
    <property type="protein sequence ID" value="RUR34657.1"/>
    <property type="molecule type" value="Genomic_DNA"/>
</dbReference>
<dbReference type="PANTHER" id="PTHR30146">
    <property type="entry name" value="LACI-RELATED TRANSCRIPTIONAL REPRESSOR"/>
    <property type="match status" value="1"/>
</dbReference>
<dbReference type="Proteomes" id="UP000287023">
    <property type="component" value="Unassembled WGS sequence"/>
</dbReference>
<dbReference type="SUPFAM" id="SSF53822">
    <property type="entry name" value="Periplasmic binding protein-like I"/>
    <property type="match status" value="1"/>
</dbReference>